<feature type="region of interest" description="Disordered" evidence="1">
    <location>
        <begin position="456"/>
        <end position="500"/>
    </location>
</feature>
<dbReference type="Gene3D" id="3.40.395.10">
    <property type="entry name" value="Adenoviral Proteinase, Chain A"/>
    <property type="match status" value="1"/>
</dbReference>
<reference evidence="2" key="1">
    <citation type="submission" date="2009-08" db="EMBL/GenBank/DDBJ databases">
        <title>Annotation of Salpingoeca rosetta.</title>
        <authorList>
            <consortium name="The Broad Institute Genome Sequencing Platform"/>
            <person name="Russ C."/>
            <person name="Cuomo C."/>
            <person name="Burger G."/>
            <person name="Gray M.W."/>
            <person name="Holland P.W.H."/>
            <person name="King N."/>
            <person name="Lang F.B.F."/>
            <person name="Roger A.J."/>
            <person name="Ruiz-Trillo I."/>
            <person name="Young S.K."/>
            <person name="Zeng Q."/>
            <person name="Gargeya S."/>
            <person name="Alvarado L."/>
            <person name="Berlin A."/>
            <person name="Chapman S.B."/>
            <person name="Chen Z."/>
            <person name="Freedman E."/>
            <person name="Gellesch M."/>
            <person name="Goldberg J."/>
            <person name="Griggs A."/>
            <person name="Gujja S."/>
            <person name="Heilman E."/>
            <person name="Heiman D."/>
            <person name="Howarth C."/>
            <person name="Mehta T."/>
            <person name="Neiman D."/>
            <person name="Pearson M."/>
            <person name="Roberts A."/>
            <person name="Saif S."/>
            <person name="Shea T."/>
            <person name="Shenoy N."/>
            <person name="Sisk P."/>
            <person name="Stolte C."/>
            <person name="Sykes S."/>
            <person name="White J."/>
            <person name="Yandava C."/>
            <person name="Haas B."/>
            <person name="Nusbaum C."/>
            <person name="Birren B."/>
        </authorList>
    </citation>
    <scope>NUCLEOTIDE SEQUENCE [LARGE SCALE GENOMIC DNA]</scope>
    <source>
        <strain evidence="2">ATCC 50818</strain>
    </source>
</reference>
<dbReference type="STRING" id="946362.F2U2S6"/>
<dbReference type="RefSeq" id="XP_004996103.1">
    <property type="nucleotide sequence ID" value="XM_004996046.1"/>
</dbReference>
<dbReference type="EMBL" id="GL832960">
    <property type="protein sequence ID" value="EGD81920.1"/>
    <property type="molecule type" value="Genomic_DNA"/>
</dbReference>
<feature type="region of interest" description="Disordered" evidence="1">
    <location>
        <begin position="224"/>
        <end position="248"/>
    </location>
</feature>
<dbReference type="SUPFAM" id="SSF54001">
    <property type="entry name" value="Cysteine proteinases"/>
    <property type="match status" value="1"/>
</dbReference>
<dbReference type="Proteomes" id="UP000007799">
    <property type="component" value="Unassembled WGS sequence"/>
</dbReference>
<evidence type="ECO:0000256" key="1">
    <source>
        <dbReference type="SAM" id="MobiDB-lite"/>
    </source>
</evidence>
<dbReference type="AlphaFoldDB" id="F2U2S6"/>
<feature type="compositionally biased region" description="Polar residues" evidence="1">
    <location>
        <begin position="621"/>
        <end position="633"/>
    </location>
</feature>
<feature type="region of interest" description="Disordered" evidence="1">
    <location>
        <begin position="581"/>
        <end position="645"/>
    </location>
</feature>
<evidence type="ECO:0000313" key="3">
    <source>
        <dbReference type="Proteomes" id="UP000007799"/>
    </source>
</evidence>
<dbReference type="InParanoid" id="F2U2S6"/>
<protein>
    <submittedName>
        <fullName evidence="2">Uncharacterized protein</fullName>
    </submittedName>
</protein>
<proteinExistence type="predicted"/>
<evidence type="ECO:0000313" key="2">
    <source>
        <dbReference type="EMBL" id="EGD81920.1"/>
    </source>
</evidence>
<feature type="compositionally biased region" description="Basic residues" evidence="1">
    <location>
        <begin position="483"/>
        <end position="496"/>
    </location>
</feature>
<dbReference type="OrthoDB" id="2016582at2759"/>
<dbReference type="KEGG" id="sre:PTSG_02606"/>
<accession>F2U2S6</accession>
<dbReference type="eggNOG" id="ENOG502SXC5">
    <property type="taxonomic scope" value="Eukaryota"/>
</dbReference>
<dbReference type="InterPro" id="IPR038765">
    <property type="entry name" value="Papain-like_cys_pep_sf"/>
</dbReference>
<feature type="compositionally biased region" description="Acidic residues" evidence="1">
    <location>
        <begin position="228"/>
        <end position="245"/>
    </location>
</feature>
<keyword evidence="3" id="KW-1185">Reference proteome</keyword>
<name>F2U2S6_SALR5</name>
<gene>
    <name evidence="2" type="ORF">PTSG_02606</name>
</gene>
<organism evidence="3">
    <name type="scientific">Salpingoeca rosetta (strain ATCC 50818 / BSB-021)</name>
    <dbReference type="NCBI Taxonomy" id="946362"/>
    <lineage>
        <taxon>Eukaryota</taxon>
        <taxon>Choanoflagellata</taxon>
        <taxon>Craspedida</taxon>
        <taxon>Salpingoecidae</taxon>
        <taxon>Salpingoeca</taxon>
    </lineage>
</organism>
<dbReference type="GeneID" id="16076691"/>
<feature type="compositionally biased region" description="Basic and acidic residues" evidence="1">
    <location>
        <begin position="596"/>
        <end position="611"/>
    </location>
</feature>
<sequence length="645" mass="71420">MAQLISQTHWSLSYASSSPSSSSSSSSSSSTAAVAAPSANTAAPPVSLSAYAALADRQLGTDEIHMLGCRLWHRGLGGLLNPSALQGNDDDARNHRRFKIHHVPGHWVLSASYDGTVYVADSSTQSSTEDRQRCLGHQLRKLYNIEADHVVHLRDVPQQQDSVSCGLFALAYATLLAAGLHPLDLNSVSMTVHQLRTWYLQCVADREPDVVEALLMKLLQEAQLDDNNNNDDDNDDDDNDDDDNGLESPLHQRRCLFVLQRQRSLHLQPTREEDRMAFSATSGEVQQLCSFSKSPHHPFQAYTTPGAELETEIAQAIADLHLGDDGPRDTRDVLNHDARSLQQFLAQIMDRKAGWDENPRNRAIQRGASLHGGYEWLLALPSCKDLRMSDKVFRFALSQRIRTPCSESRASGSCYCCGREMKLDHAEVCDSTRTGRHDYMQSAISRAFMQLNRRATQEPSGFPGAGGKRGDILSFDKPPKSTSTRRRRRKQRKIKKYPGPSYADQGDFTFVPIAIEAGSGAWGSKFRKFFSSDLMSTTDPQTPPHVRTCTSMHSSTYWRQVLSIARCKAECYANLRCIGQMPHDKRGKKPAGLGPGERHTHSPPEHPDGTADARSSPAQPPTGQAHPQAQASADHTPRPQRPTQQ</sequence>